<dbReference type="SUPFAM" id="SSF48452">
    <property type="entry name" value="TPR-like"/>
    <property type="match status" value="1"/>
</dbReference>
<evidence type="ECO:0000256" key="2">
    <source>
        <dbReference type="ARBA" id="ARBA00022803"/>
    </source>
</evidence>
<keyword evidence="2 3" id="KW-0802">TPR repeat</keyword>
<dbReference type="InterPro" id="IPR011990">
    <property type="entry name" value="TPR-like_helical_dom_sf"/>
</dbReference>
<evidence type="ECO:0000256" key="3">
    <source>
        <dbReference type="PROSITE-ProRule" id="PRU00339"/>
    </source>
</evidence>
<dbReference type="OrthoDB" id="505056at2"/>
<dbReference type="PANTHER" id="PTHR44858">
    <property type="entry name" value="TETRATRICOPEPTIDE REPEAT PROTEIN 6"/>
    <property type="match status" value="1"/>
</dbReference>
<dbReference type="NCBIfam" id="NF041522">
    <property type="entry name" value="TPR_sll0314"/>
    <property type="match status" value="1"/>
</dbReference>
<keyword evidence="6" id="KW-1185">Reference proteome</keyword>
<name>A0A1Z4LV05_9CYAN</name>
<sequence length="314" mass="35047">MTEKHTGKNKIQAATTSKKVLRLVSSAFATFIALNISGLTFAADPFPRNQPRDIGDNTEAAFKAVFKQGDYEAGQKHLEQALSTEPNEPLAYAMQASLAYTTQDVRQLESYSTKTLNTAKKLIASDPLRGNLYAAVGHFLEGAVILTREGTVSGAPKALSRLREVYNHLDKAEAISPKDPELNLIKGYMDLMLAVNLPFANPQQAIQRLEEHAGPQYLVERGIAIAYRDLKKYSQALDYVNRALKITSENPELYYLKAQILREQSKKQNNPEIKKQAIANFDQALAKKSQLPASVVKQIERERRRTARSLKSEE</sequence>
<protein>
    <submittedName>
        <fullName evidence="5">TPR repeat-containing protein</fullName>
    </submittedName>
</protein>
<reference evidence="5 6" key="1">
    <citation type="submission" date="2017-06" db="EMBL/GenBank/DDBJ databases">
        <title>Genome sequencing of cyanobaciteial culture collection at National Institute for Environmental Studies (NIES).</title>
        <authorList>
            <person name="Hirose Y."/>
            <person name="Shimura Y."/>
            <person name="Fujisawa T."/>
            <person name="Nakamura Y."/>
            <person name="Kawachi M."/>
        </authorList>
    </citation>
    <scope>NUCLEOTIDE SEQUENCE [LARGE SCALE GENOMIC DNA]</scope>
    <source>
        <strain evidence="5 6">NIES-267</strain>
    </source>
</reference>
<accession>A0A1Z4LV05</accession>
<dbReference type="Pfam" id="PF13432">
    <property type="entry name" value="TPR_16"/>
    <property type="match status" value="1"/>
</dbReference>
<feature type="chain" id="PRO_5013006735" evidence="4">
    <location>
        <begin position="43"/>
        <end position="314"/>
    </location>
</feature>
<feature type="repeat" description="TPR" evidence="3">
    <location>
        <begin position="217"/>
        <end position="250"/>
    </location>
</feature>
<dbReference type="Gene3D" id="1.25.40.10">
    <property type="entry name" value="Tetratricopeptide repeat domain"/>
    <property type="match status" value="2"/>
</dbReference>
<dbReference type="AlphaFoldDB" id="A0A1Z4LV05"/>
<gene>
    <name evidence="5" type="ORF">NIES267_45740</name>
</gene>
<dbReference type="PROSITE" id="PS50005">
    <property type="entry name" value="TPR"/>
    <property type="match status" value="1"/>
</dbReference>
<proteinExistence type="predicted"/>
<dbReference type="InterPro" id="IPR050498">
    <property type="entry name" value="Ycf3"/>
</dbReference>
<evidence type="ECO:0000313" key="6">
    <source>
        <dbReference type="Proteomes" id="UP000218418"/>
    </source>
</evidence>
<keyword evidence="4" id="KW-0732">Signal</keyword>
<dbReference type="Proteomes" id="UP000218418">
    <property type="component" value="Chromosome"/>
</dbReference>
<dbReference type="InterPro" id="IPR019734">
    <property type="entry name" value="TPR_rpt"/>
</dbReference>
<feature type="signal peptide" evidence="4">
    <location>
        <begin position="1"/>
        <end position="42"/>
    </location>
</feature>
<evidence type="ECO:0000256" key="1">
    <source>
        <dbReference type="ARBA" id="ARBA00022737"/>
    </source>
</evidence>
<dbReference type="EMBL" id="AP018227">
    <property type="protein sequence ID" value="BAY85076.1"/>
    <property type="molecule type" value="Genomic_DNA"/>
</dbReference>
<evidence type="ECO:0000256" key="4">
    <source>
        <dbReference type="SAM" id="SignalP"/>
    </source>
</evidence>
<organism evidence="5 6">
    <name type="scientific">Calothrix parasitica NIES-267</name>
    <dbReference type="NCBI Taxonomy" id="1973488"/>
    <lineage>
        <taxon>Bacteria</taxon>
        <taxon>Bacillati</taxon>
        <taxon>Cyanobacteriota</taxon>
        <taxon>Cyanophyceae</taxon>
        <taxon>Nostocales</taxon>
        <taxon>Calotrichaceae</taxon>
        <taxon>Calothrix</taxon>
    </lineage>
</organism>
<keyword evidence="1" id="KW-0677">Repeat</keyword>
<evidence type="ECO:0000313" key="5">
    <source>
        <dbReference type="EMBL" id="BAY85076.1"/>
    </source>
</evidence>
<dbReference type="PANTHER" id="PTHR44858:SF1">
    <property type="entry name" value="UDP-N-ACETYLGLUCOSAMINE--PEPTIDE N-ACETYLGLUCOSAMINYLTRANSFERASE SPINDLY-RELATED"/>
    <property type="match status" value="1"/>
</dbReference>
<dbReference type="InterPro" id="IPR048173">
    <property type="entry name" value="Sll0314-like"/>
</dbReference>